<evidence type="ECO:0000256" key="2">
    <source>
        <dbReference type="PIRNR" id="PIRNR006276"/>
    </source>
</evidence>
<feature type="domain" description="UspA" evidence="3">
    <location>
        <begin position="1"/>
        <end position="139"/>
    </location>
</feature>
<dbReference type="InterPro" id="IPR006015">
    <property type="entry name" value="Universal_stress_UspA"/>
</dbReference>
<protein>
    <recommendedName>
        <fullName evidence="2">Universal stress protein</fullName>
    </recommendedName>
</protein>
<dbReference type="PANTHER" id="PTHR46268:SF6">
    <property type="entry name" value="UNIVERSAL STRESS PROTEIN UP12"/>
    <property type="match status" value="1"/>
</dbReference>
<dbReference type="InterPro" id="IPR006016">
    <property type="entry name" value="UspA"/>
</dbReference>
<dbReference type="PIRSF" id="PIRSF006276">
    <property type="entry name" value="UspA"/>
    <property type="match status" value="1"/>
</dbReference>
<dbReference type="Gene3D" id="3.40.50.620">
    <property type="entry name" value="HUPs"/>
    <property type="match status" value="1"/>
</dbReference>
<evidence type="ECO:0000259" key="3">
    <source>
        <dbReference type="Pfam" id="PF00582"/>
    </source>
</evidence>
<accession>A0ABY4W096</accession>
<dbReference type="Pfam" id="PF00582">
    <property type="entry name" value="Usp"/>
    <property type="match status" value="1"/>
</dbReference>
<dbReference type="EMBL" id="CP098747">
    <property type="protein sequence ID" value="USG60627.1"/>
    <property type="molecule type" value="Genomic_DNA"/>
</dbReference>
<reference evidence="4" key="1">
    <citation type="submission" date="2022-06" db="EMBL/GenBank/DDBJ databases">
        <title>Sneathiella actinostolidae sp. nov., isolated from a sea anemonein the Western Pacific Ocean.</title>
        <authorList>
            <person name="Wei M.J."/>
        </authorList>
    </citation>
    <scope>NUCLEOTIDE SEQUENCE</scope>
    <source>
        <strain evidence="4">PHK-P5</strain>
    </source>
</reference>
<organism evidence="4 5">
    <name type="scientific">Sneathiella marina</name>
    <dbReference type="NCBI Taxonomy" id="2950108"/>
    <lineage>
        <taxon>Bacteria</taxon>
        <taxon>Pseudomonadati</taxon>
        <taxon>Pseudomonadota</taxon>
        <taxon>Alphaproteobacteria</taxon>
        <taxon>Sneathiellales</taxon>
        <taxon>Sneathiellaceae</taxon>
        <taxon>Sneathiella</taxon>
    </lineage>
</organism>
<dbReference type="Proteomes" id="UP001056291">
    <property type="component" value="Chromosome"/>
</dbReference>
<comment type="subcellular location">
    <subcellularLocation>
        <location evidence="2">Cytoplasm</location>
    </subcellularLocation>
</comment>
<sequence length="141" mass="15735">MYKHILLAVDLDDERQRSVEVAVEYAKAFGSTLHVMTVLPNFGMSMVGSFFPKDHEKQMLEQSTKALHGFVKANIPDEIAVQHIVGLGSVYEEVLRVSEEISSDLIVIGTHRPDMKDYLLGPNAARVSRHAKCSVLIVRES</sequence>
<proteinExistence type="inferred from homology"/>
<dbReference type="InterPro" id="IPR014729">
    <property type="entry name" value="Rossmann-like_a/b/a_fold"/>
</dbReference>
<dbReference type="CDD" id="cd00293">
    <property type="entry name" value="USP-like"/>
    <property type="match status" value="1"/>
</dbReference>
<dbReference type="PANTHER" id="PTHR46268">
    <property type="entry name" value="STRESS RESPONSE PROTEIN NHAX"/>
    <property type="match status" value="1"/>
</dbReference>
<comment type="similarity">
    <text evidence="1 2">Belongs to the universal stress protein A family.</text>
</comment>
<gene>
    <name evidence="4" type="ORF">NBZ79_15790</name>
</gene>
<evidence type="ECO:0000256" key="1">
    <source>
        <dbReference type="ARBA" id="ARBA00008791"/>
    </source>
</evidence>
<keyword evidence="5" id="KW-1185">Reference proteome</keyword>
<name>A0ABY4W096_9PROT</name>
<keyword evidence="2" id="KW-0963">Cytoplasm</keyword>
<dbReference type="RefSeq" id="WP_251933508.1">
    <property type="nucleotide sequence ID" value="NZ_CP098747.1"/>
</dbReference>
<evidence type="ECO:0000313" key="5">
    <source>
        <dbReference type="Proteomes" id="UP001056291"/>
    </source>
</evidence>
<evidence type="ECO:0000313" key="4">
    <source>
        <dbReference type="EMBL" id="USG60627.1"/>
    </source>
</evidence>
<dbReference type="SUPFAM" id="SSF52402">
    <property type="entry name" value="Adenine nucleotide alpha hydrolases-like"/>
    <property type="match status" value="1"/>
</dbReference>
<dbReference type="PRINTS" id="PR01438">
    <property type="entry name" value="UNVRSLSTRESS"/>
</dbReference>